<dbReference type="InterPro" id="IPR006528">
    <property type="entry name" value="Phage_head_morphogenesis_dom"/>
</dbReference>
<comment type="caution">
    <text evidence="2">The sequence shown here is derived from an EMBL/GenBank/DDBJ whole genome shotgun (WGS) entry which is preliminary data.</text>
</comment>
<dbReference type="Proteomes" id="UP000235119">
    <property type="component" value="Unassembled WGS sequence"/>
</dbReference>
<reference evidence="2 3" key="1">
    <citation type="submission" date="2017-12" db="EMBL/GenBank/DDBJ databases">
        <title>Phylogenetic diversity of female urinary microbiome.</title>
        <authorList>
            <person name="Thomas-White K."/>
            <person name="Wolfe A.J."/>
        </authorList>
    </citation>
    <scope>NUCLEOTIDE SEQUENCE [LARGE SCALE GENOMIC DNA]</scope>
    <source>
        <strain evidence="2 3">UMB0085</strain>
    </source>
</reference>
<protein>
    <submittedName>
        <fullName evidence="2">Head protein</fullName>
    </submittedName>
</protein>
<feature type="domain" description="Phage head morphogenesis" evidence="1">
    <location>
        <begin position="152"/>
        <end position="260"/>
    </location>
</feature>
<evidence type="ECO:0000259" key="1">
    <source>
        <dbReference type="Pfam" id="PF04233"/>
    </source>
</evidence>
<gene>
    <name evidence="2" type="ORF">CYJ79_05250</name>
</gene>
<dbReference type="EMBL" id="PKIW01000020">
    <property type="protein sequence ID" value="PLT11356.1"/>
    <property type="molecule type" value="Genomic_DNA"/>
</dbReference>
<dbReference type="AlphaFoldDB" id="A0A2N5KYN4"/>
<proteinExistence type="predicted"/>
<accession>A0A2N5KYN4</accession>
<evidence type="ECO:0000313" key="3">
    <source>
        <dbReference type="Proteomes" id="UP000235119"/>
    </source>
</evidence>
<dbReference type="Pfam" id="PF04233">
    <property type="entry name" value="Phage_Mu_F"/>
    <property type="match status" value="1"/>
</dbReference>
<evidence type="ECO:0000313" key="2">
    <source>
        <dbReference type="EMBL" id="PLT11356.1"/>
    </source>
</evidence>
<name>A0A2N5KYN4_9LACO</name>
<sequence length="265" mass="30039">MARRRKTIPKTRYPMNLEKSYLGALNRLVLSWKKKAQWYSDYYLKNYMLGGALSIDSNDDENDPHKIERLSALIALMILAIKNSNSKQELENVATQFVLSVNSFSYSNVSAQARAISSQAIESNPTIQAFIKAKIKENTAYITSMRDKYVAQLQSDIYRAISEGKGATELTNAIVKRTNMSYNHARLIANDQTGSILAELNKYRATHAGFEKYLWQSMEDGRVRPKHQILDQQVFRYDDPDGGDDGQLPGEPINCRCVAMPIIDD</sequence>
<dbReference type="RefSeq" id="WP_068813003.1">
    <property type="nucleotide sequence ID" value="NZ_MAKH01000007.1"/>
</dbReference>
<dbReference type="NCBIfam" id="TIGR01641">
    <property type="entry name" value="phageSPP1_gp7"/>
    <property type="match status" value="1"/>
</dbReference>
<organism evidence="2 3">
    <name type="scientific">Lactobacillus crispatus</name>
    <dbReference type="NCBI Taxonomy" id="47770"/>
    <lineage>
        <taxon>Bacteria</taxon>
        <taxon>Bacillati</taxon>
        <taxon>Bacillota</taxon>
        <taxon>Bacilli</taxon>
        <taxon>Lactobacillales</taxon>
        <taxon>Lactobacillaceae</taxon>
        <taxon>Lactobacillus</taxon>
    </lineage>
</organism>